<dbReference type="FunFam" id="3.40.50.720:FF:000084">
    <property type="entry name" value="Short-chain dehydrogenase reductase"/>
    <property type="match status" value="1"/>
</dbReference>
<dbReference type="Proteomes" id="UP000244902">
    <property type="component" value="Chromosome"/>
</dbReference>
<dbReference type="EMBL" id="CP022188">
    <property type="protein sequence ID" value="AWI80810.1"/>
    <property type="molecule type" value="Genomic_DNA"/>
</dbReference>
<dbReference type="PANTHER" id="PTHR42879:SF6">
    <property type="entry name" value="NADPH-DEPENDENT REDUCTASE BACG"/>
    <property type="match status" value="1"/>
</dbReference>
<dbReference type="AlphaFoldDB" id="A0A2U8H5L0"/>
<reference evidence="2 3" key="1">
    <citation type="submission" date="2017-06" db="EMBL/GenBank/DDBJ databases">
        <title>Azoarcus sp. TSNA42 complete genome sequence.</title>
        <authorList>
            <person name="Woo J.-H."/>
            <person name="Kim H.-S."/>
        </authorList>
    </citation>
    <scope>NUCLEOTIDE SEQUENCE [LARGE SCALE GENOMIC DNA]</scope>
    <source>
        <strain evidence="2 3">TSNA42</strain>
    </source>
</reference>
<dbReference type="InterPro" id="IPR050259">
    <property type="entry name" value="SDR"/>
</dbReference>
<gene>
    <name evidence="2" type="ORF">CEW87_16390</name>
</gene>
<protein>
    <submittedName>
        <fullName evidence="2">3-oxoacyl-ACP reductase</fullName>
    </submittedName>
</protein>
<dbReference type="InterPro" id="IPR036291">
    <property type="entry name" value="NAD(P)-bd_dom_sf"/>
</dbReference>
<dbReference type="InterPro" id="IPR002347">
    <property type="entry name" value="SDR_fam"/>
</dbReference>
<name>A0A2U8H5L0_9RHOO</name>
<dbReference type="PANTHER" id="PTHR42879">
    <property type="entry name" value="3-OXOACYL-(ACYL-CARRIER-PROTEIN) REDUCTASE"/>
    <property type="match status" value="1"/>
</dbReference>
<evidence type="ECO:0000313" key="3">
    <source>
        <dbReference type="Proteomes" id="UP000244902"/>
    </source>
</evidence>
<dbReference type="OrthoDB" id="9793325at2"/>
<dbReference type="Gene3D" id="3.40.50.720">
    <property type="entry name" value="NAD(P)-binding Rossmann-like Domain"/>
    <property type="match status" value="1"/>
</dbReference>
<evidence type="ECO:0000313" key="2">
    <source>
        <dbReference type="EMBL" id="AWI80810.1"/>
    </source>
</evidence>
<evidence type="ECO:0000256" key="1">
    <source>
        <dbReference type="ARBA" id="ARBA00006484"/>
    </source>
</evidence>
<dbReference type="Pfam" id="PF13561">
    <property type="entry name" value="adh_short_C2"/>
    <property type="match status" value="1"/>
</dbReference>
<dbReference type="CDD" id="cd05344">
    <property type="entry name" value="BKR_like_SDR_like"/>
    <property type="match status" value="1"/>
</dbReference>
<dbReference type="PRINTS" id="PR00081">
    <property type="entry name" value="GDHRDH"/>
</dbReference>
<proteinExistence type="inferred from homology"/>
<comment type="similarity">
    <text evidence="1">Belongs to the short-chain dehydrogenases/reductases (SDR) family.</text>
</comment>
<accession>A0A2U8H5L0</accession>
<sequence>MDLGIKGKRALVMSAGGGLGSAIAVALAREGAVVCLAGRGEESLSAAAARVREAGGVAHTFVWDLGNPEEWTAGVQRVLAELGGIDILVNNTGGPPPGPAHGHSAEVWRNAFESMVLSVIGITDLILPGMRARGWGRVITSTSSGVIAPIPNLGLSNAARISLVGWSKTLARDVARDGVTVNVVVPGRIATARTQFLDSARAQREGRGVSDVESESAATIPLGRYGRPEEYADVVTFLASERASYMTGSTVRIDGGLIPSV</sequence>
<dbReference type="SUPFAM" id="SSF51735">
    <property type="entry name" value="NAD(P)-binding Rossmann-fold domains"/>
    <property type="match status" value="1"/>
</dbReference>
<dbReference type="RefSeq" id="WP_108974704.1">
    <property type="nucleotide sequence ID" value="NZ_CP022188.1"/>
</dbReference>
<organism evidence="2 3">
    <name type="scientific">Parazoarcus communis</name>
    <dbReference type="NCBI Taxonomy" id="41977"/>
    <lineage>
        <taxon>Bacteria</taxon>
        <taxon>Pseudomonadati</taxon>
        <taxon>Pseudomonadota</taxon>
        <taxon>Betaproteobacteria</taxon>
        <taxon>Rhodocyclales</taxon>
        <taxon>Zoogloeaceae</taxon>
        <taxon>Parazoarcus</taxon>
    </lineage>
</organism>